<feature type="transmembrane region" description="Helical" evidence="5">
    <location>
        <begin position="186"/>
        <end position="206"/>
    </location>
</feature>
<evidence type="ECO:0000256" key="4">
    <source>
        <dbReference type="ARBA" id="ARBA00023136"/>
    </source>
</evidence>
<organism evidence="6 7">
    <name type="scientific">Calycina marina</name>
    <dbReference type="NCBI Taxonomy" id="1763456"/>
    <lineage>
        <taxon>Eukaryota</taxon>
        <taxon>Fungi</taxon>
        <taxon>Dikarya</taxon>
        <taxon>Ascomycota</taxon>
        <taxon>Pezizomycotina</taxon>
        <taxon>Leotiomycetes</taxon>
        <taxon>Helotiales</taxon>
        <taxon>Pezizellaceae</taxon>
        <taxon>Calycina</taxon>
    </lineage>
</organism>
<dbReference type="InterPro" id="IPR052241">
    <property type="entry name" value="SLC66/Scramblase_ANY1"/>
</dbReference>
<dbReference type="GO" id="GO:0005802">
    <property type="term" value="C:trans-Golgi network"/>
    <property type="evidence" value="ECO:0007669"/>
    <property type="project" value="TreeGrafter"/>
</dbReference>
<keyword evidence="7" id="KW-1185">Reference proteome</keyword>
<dbReference type="EMBL" id="MU254189">
    <property type="protein sequence ID" value="KAG9241580.1"/>
    <property type="molecule type" value="Genomic_DNA"/>
</dbReference>
<name>A0A9P7YYH0_9HELO</name>
<evidence type="ECO:0000256" key="2">
    <source>
        <dbReference type="ARBA" id="ARBA00022692"/>
    </source>
</evidence>
<keyword evidence="2 5" id="KW-0812">Transmembrane</keyword>
<dbReference type="OrthoDB" id="292213at2759"/>
<dbReference type="GO" id="GO:0042147">
    <property type="term" value="P:retrograde transport, endosome to Golgi"/>
    <property type="evidence" value="ECO:0007669"/>
    <property type="project" value="TreeGrafter"/>
</dbReference>
<accession>A0A9P7YYH0</accession>
<evidence type="ECO:0008006" key="8">
    <source>
        <dbReference type="Google" id="ProtNLM"/>
    </source>
</evidence>
<proteinExistence type="predicted"/>
<comment type="caution">
    <text evidence="6">The sequence shown here is derived from an EMBL/GenBank/DDBJ whole genome shotgun (WGS) entry which is preliminary data.</text>
</comment>
<keyword evidence="4 5" id="KW-0472">Membrane</keyword>
<evidence type="ECO:0000256" key="3">
    <source>
        <dbReference type="ARBA" id="ARBA00022989"/>
    </source>
</evidence>
<dbReference type="GO" id="GO:0005768">
    <property type="term" value="C:endosome"/>
    <property type="evidence" value="ECO:0007669"/>
    <property type="project" value="TreeGrafter"/>
</dbReference>
<feature type="transmembrane region" description="Helical" evidence="5">
    <location>
        <begin position="153"/>
        <end position="174"/>
    </location>
</feature>
<dbReference type="InterPro" id="IPR006603">
    <property type="entry name" value="PQ-loop_rpt"/>
</dbReference>
<dbReference type="Pfam" id="PF04193">
    <property type="entry name" value="PQ-loop"/>
    <property type="match status" value="2"/>
</dbReference>
<feature type="transmembrane region" description="Helical" evidence="5">
    <location>
        <begin position="44"/>
        <end position="62"/>
    </location>
</feature>
<dbReference type="PANTHER" id="PTHR14856:SF9">
    <property type="entry name" value="PQ-LOOP REPEAT-CONTAINING PROTEIN 1"/>
    <property type="match status" value="1"/>
</dbReference>
<reference evidence="6" key="1">
    <citation type="journal article" date="2021" name="IMA Fungus">
        <title>Genomic characterization of three marine fungi, including Emericellopsis atlantica sp. nov. with signatures of a generalist lifestyle and marine biomass degradation.</title>
        <authorList>
            <person name="Hagestad O.C."/>
            <person name="Hou L."/>
            <person name="Andersen J.H."/>
            <person name="Hansen E.H."/>
            <person name="Altermark B."/>
            <person name="Li C."/>
            <person name="Kuhnert E."/>
            <person name="Cox R.J."/>
            <person name="Crous P.W."/>
            <person name="Spatafora J.W."/>
            <person name="Lail K."/>
            <person name="Amirebrahimi M."/>
            <person name="Lipzen A."/>
            <person name="Pangilinan J."/>
            <person name="Andreopoulos W."/>
            <person name="Hayes R.D."/>
            <person name="Ng V."/>
            <person name="Grigoriev I.V."/>
            <person name="Jackson S.A."/>
            <person name="Sutton T.D.S."/>
            <person name="Dobson A.D.W."/>
            <person name="Rama T."/>
        </authorList>
    </citation>
    <scope>NUCLEOTIDE SEQUENCE</scope>
    <source>
        <strain evidence="6">TRa3180A</strain>
    </source>
</reference>
<dbReference type="Proteomes" id="UP000887226">
    <property type="component" value="Unassembled WGS sequence"/>
</dbReference>
<dbReference type="GO" id="GO:0005829">
    <property type="term" value="C:cytosol"/>
    <property type="evidence" value="ECO:0007669"/>
    <property type="project" value="GOC"/>
</dbReference>
<evidence type="ECO:0000313" key="7">
    <source>
        <dbReference type="Proteomes" id="UP000887226"/>
    </source>
</evidence>
<feature type="transmembrane region" description="Helical" evidence="5">
    <location>
        <begin position="6"/>
        <end position="24"/>
    </location>
</feature>
<comment type="subcellular location">
    <subcellularLocation>
        <location evidence="1">Membrane</location>
        <topology evidence="1">Multi-pass membrane protein</topology>
    </subcellularLocation>
</comment>
<sequence>MWLLSLLSGFIAPAFIILSPVISYSDQIKDMYRRKSSDGFSLDIPLIMLVASMLRIFYYPGAKFDESLLIQSFIMIAIQVLLLKIGLEYRPSPSSKGGEGATPFSAGNSGMHRPFNFWKWKSHKKYWQFLLYLFITLTAFEIVLSPMSGLYSFYSAAIGYIGLSIEAILPVPQLISNFQTKSTKGFRLSIIVSWIGGDIMKMFWFFTATSEIPWAFKLCGIFQMCCDLGLGAQYLWYRNRHANAGIGLKDHMSPAVDMLSAYRSNGYA</sequence>
<protein>
    <recommendedName>
        <fullName evidence="8">PQ-loop repeat-containing protein 1</fullName>
    </recommendedName>
</protein>
<evidence type="ECO:0000313" key="6">
    <source>
        <dbReference type="EMBL" id="KAG9241580.1"/>
    </source>
</evidence>
<dbReference type="Gene3D" id="1.20.1280.290">
    <property type="match status" value="2"/>
</dbReference>
<dbReference type="AlphaFoldDB" id="A0A9P7YYH0"/>
<dbReference type="FunFam" id="1.20.1280.290:FF:000005">
    <property type="entry name" value="PQ-loop repeat-containing protein 1"/>
    <property type="match status" value="1"/>
</dbReference>
<gene>
    <name evidence="6" type="ORF">BJ878DRAFT_220835</name>
</gene>
<dbReference type="PANTHER" id="PTHR14856">
    <property type="entry name" value="PQ-LOOP REPEAT-CONTAINING PROTEIN 1-LIKE PROTEIN"/>
    <property type="match status" value="1"/>
</dbReference>
<dbReference type="GO" id="GO:0016020">
    <property type="term" value="C:membrane"/>
    <property type="evidence" value="ECO:0007669"/>
    <property type="project" value="UniProtKB-SubCell"/>
</dbReference>
<keyword evidence="3 5" id="KW-1133">Transmembrane helix</keyword>
<feature type="transmembrane region" description="Helical" evidence="5">
    <location>
        <begin position="68"/>
        <end position="87"/>
    </location>
</feature>
<evidence type="ECO:0000256" key="1">
    <source>
        <dbReference type="ARBA" id="ARBA00004141"/>
    </source>
</evidence>
<dbReference type="GO" id="GO:0045332">
    <property type="term" value="P:phospholipid translocation"/>
    <property type="evidence" value="ECO:0007669"/>
    <property type="project" value="TreeGrafter"/>
</dbReference>
<dbReference type="SMART" id="SM00679">
    <property type="entry name" value="CTNS"/>
    <property type="match status" value="2"/>
</dbReference>
<feature type="transmembrane region" description="Helical" evidence="5">
    <location>
        <begin position="129"/>
        <end position="147"/>
    </location>
</feature>
<evidence type="ECO:0000256" key="5">
    <source>
        <dbReference type="SAM" id="Phobius"/>
    </source>
</evidence>